<comment type="similarity">
    <text evidence="3">Belongs to the DHNA family.</text>
</comment>
<dbReference type="AlphaFoldDB" id="A0AAQ3RC35"/>
<dbReference type="InterPro" id="IPR006156">
    <property type="entry name" value="Dihydroneopterin_aldolase"/>
</dbReference>
<feature type="domain" description="Dihydroneopterin aldolase/epimerase" evidence="8">
    <location>
        <begin position="156"/>
        <end position="265"/>
    </location>
</feature>
<dbReference type="PANTHER" id="PTHR42844:SF1">
    <property type="entry name" value="DIHYDRONEOPTERIN ALDOLASE 1-RELATED"/>
    <property type="match status" value="1"/>
</dbReference>
<dbReference type="InterPro" id="IPR006157">
    <property type="entry name" value="FolB_dom"/>
</dbReference>
<dbReference type="GO" id="GO:0005737">
    <property type="term" value="C:cytoplasm"/>
    <property type="evidence" value="ECO:0007669"/>
    <property type="project" value="TreeGrafter"/>
</dbReference>
<dbReference type="SMART" id="SM00905">
    <property type="entry name" value="FolB"/>
    <property type="match status" value="1"/>
</dbReference>
<evidence type="ECO:0000256" key="6">
    <source>
        <dbReference type="ARBA" id="ARBA00023239"/>
    </source>
</evidence>
<keyword evidence="6" id="KW-0456">Lyase</keyword>
<evidence type="ECO:0000256" key="2">
    <source>
        <dbReference type="ARBA" id="ARBA00005013"/>
    </source>
</evidence>
<dbReference type="EMBL" id="CP138584">
    <property type="protein sequence ID" value="WPH00883.1"/>
    <property type="molecule type" value="Genomic_DNA"/>
</dbReference>
<evidence type="ECO:0000256" key="5">
    <source>
        <dbReference type="ARBA" id="ARBA00022909"/>
    </source>
</evidence>
<dbReference type="SUPFAM" id="SSF55620">
    <property type="entry name" value="Tetrahydrobiopterin biosynthesis enzymes-like"/>
    <property type="match status" value="1"/>
</dbReference>
<evidence type="ECO:0000256" key="3">
    <source>
        <dbReference type="ARBA" id="ARBA00005708"/>
    </source>
</evidence>
<gene>
    <name evidence="9" type="ORF">R9X50_00371500</name>
</gene>
<sequence length="267" mass="29098">MATEQNLVSTDESVFPSPGDKILLQNLTLPHGIRTTNAWGDPKDQPACVTITLHLRDGFNTAAGQDKLDDSTIHYGELAKRVRGSCSGAALSLADTLAAVRDAVVGLSAKPSGFVVRLSEVQVRLGKASMFGSGGLVLVREWFGSEGRREKVQSVFSLCDVRTMTLVGVNAYERRGAQPVDFTLSLYTEGTLPVLDQSRLERMVIETIQGTEFETLETLVQFTMERIRTYFKTTDEVTSGSVVKLRLAKPQAVGFADAPAVEVCRRI</sequence>
<comment type="pathway">
    <text evidence="2">Cofactor biosynthesis; tetrahydrofolate biosynthesis; 2-amino-4-hydroxy-6-hydroxymethyl-7,8-dihydropteridine diphosphate from 7,8-dihydroneopterin triphosphate: step 3/4.</text>
</comment>
<dbReference type="GO" id="GO:0004150">
    <property type="term" value="F:dihydroneopterin aldolase activity"/>
    <property type="evidence" value="ECO:0007669"/>
    <property type="project" value="UniProtKB-EC"/>
</dbReference>
<dbReference type="Gene3D" id="3.30.1130.10">
    <property type="match status" value="2"/>
</dbReference>
<name>A0AAQ3RC35_9PEZI</name>
<keyword evidence="10" id="KW-1185">Reference proteome</keyword>
<protein>
    <recommendedName>
        <fullName evidence="4">dihydroneopterin aldolase</fullName>
        <ecNumber evidence="4">4.1.2.25</ecNumber>
    </recommendedName>
    <alternativeName>
        <fullName evidence="7">7,8-dihydroneopterin aldolase</fullName>
    </alternativeName>
</protein>
<dbReference type="InterPro" id="IPR043133">
    <property type="entry name" value="GTP-CH-I_C/QueF"/>
</dbReference>
<keyword evidence="5" id="KW-0289">Folate biosynthesis</keyword>
<evidence type="ECO:0000256" key="4">
    <source>
        <dbReference type="ARBA" id="ARBA00013043"/>
    </source>
</evidence>
<evidence type="ECO:0000313" key="10">
    <source>
        <dbReference type="Proteomes" id="UP001303373"/>
    </source>
</evidence>
<dbReference type="GO" id="GO:0046656">
    <property type="term" value="P:folic acid biosynthetic process"/>
    <property type="evidence" value="ECO:0007669"/>
    <property type="project" value="UniProtKB-KW"/>
</dbReference>
<comment type="catalytic activity">
    <reaction evidence="1">
        <text>7,8-dihydroneopterin = 6-hydroxymethyl-7,8-dihydropterin + glycolaldehyde</text>
        <dbReference type="Rhea" id="RHEA:10540"/>
        <dbReference type="ChEBI" id="CHEBI:17001"/>
        <dbReference type="ChEBI" id="CHEBI:17071"/>
        <dbReference type="ChEBI" id="CHEBI:44841"/>
        <dbReference type="EC" id="4.1.2.25"/>
    </reaction>
</comment>
<accession>A0AAQ3RC35</accession>
<dbReference type="Pfam" id="PF02152">
    <property type="entry name" value="FolB"/>
    <property type="match status" value="1"/>
</dbReference>
<evidence type="ECO:0000313" key="9">
    <source>
        <dbReference type="EMBL" id="WPH00883.1"/>
    </source>
</evidence>
<evidence type="ECO:0000259" key="8">
    <source>
        <dbReference type="SMART" id="SM00905"/>
    </source>
</evidence>
<dbReference type="Proteomes" id="UP001303373">
    <property type="component" value="Chromosome 5"/>
</dbReference>
<organism evidence="9 10">
    <name type="scientific">Acrodontium crateriforme</name>
    <dbReference type="NCBI Taxonomy" id="150365"/>
    <lineage>
        <taxon>Eukaryota</taxon>
        <taxon>Fungi</taxon>
        <taxon>Dikarya</taxon>
        <taxon>Ascomycota</taxon>
        <taxon>Pezizomycotina</taxon>
        <taxon>Dothideomycetes</taxon>
        <taxon>Dothideomycetidae</taxon>
        <taxon>Mycosphaerellales</taxon>
        <taxon>Teratosphaeriaceae</taxon>
        <taxon>Acrodontium</taxon>
    </lineage>
</organism>
<evidence type="ECO:0000256" key="7">
    <source>
        <dbReference type="ARBA" id="ARBA00032903"/>
    </source>
</evidence>
<reference evidence="9 10" key="1">
    <citation type="submission" date="2023-11" db="EMBL/GenBank/DDBJ databases">
        <title>An acidophilic fungus is an integral part of prey digestion in a carnivorous sundew plant.</title>
        <authorList>
            <person name="Tsai I.J."/>
        </authorList>
    </citation>
    <scope>NUCLEOTIDE SEQUENCE [LARGE SCALE GENOMIC DNA]</scope>
    <source>
        <strain evidence="9">169a</strain>
    </source>
</reference>
<dbReference type="EC" id="4.1.2.25" evidence="4"/>
<dbReference type="PANTHER" id="PTHR42844">
    <property type="entry name" value="DIHYDRONEOPTERIN ALDOLASE 1-RELATED"/>
    <property type="match status" value="1"/>
</dbReference>
<evidence type="ECO:0000256" key="1">
    <source>
        <dbReference type="ARBA" id="ARBA00001353"/>
    </source>
</evidence>
<proteinExistence type="inferred from homology"/>